<reference evidence="13 14" key="1">
    <citation type="submission" date="2018-06" db="EMBL/GenBank/DDBJ databases">
        <title>Complete genome of Desulfovibrio marinus P48SEP.</title>
        <authorList>
            <person name="Crispim J.S."/>
            <person name="Vidigal P.M.P."/>
            <person name="Silva L.C.F."/>
            <person name="Araujo L.C."/>
            <person name="Laguardia C.N."/>
            <person name="Dias R.S."/>
            <person name="Sousa M.P."/>
            <person name="Paula S.O."/>
            <person name="Silva C."/>
        </authorList>
    </citation>
    <scope>NUCLEOTIDE SEQUENCE [LARGE SCALE GENOMIC DNA]</scope>
    <source>
        <strain evidence="13 14">P48SEP</strain>
    </source>
</reference>
<dbReference type="PROSITE" id="PS50110">
    <property type="entry name" value="RESPONSE_REGULATORY"/>
    <property type="match status" value="1"/>
</dbReference>
<evidence type="ECO:0000256" key="3">
    <source>
        <dbReference type="ARBA" id="ARBA00022553"/>
    </source>
</evidence>
<dbReference type="GO" id="GO:0004673">
    <property type="term" value="F:protein histidine kinase activity"/>
    <property type="evidence" value="ECO:0007669"/>
    <property type="project" value="UniProtKB-EC"/>
</dbReference>
<dbReference type="EMBL" id="CP039543">
    <property type="protein sequence ID" value="QJT10697.1"/>
    <property type="molecule type" value="Genomic_DNA"/>
</dbReference>
<keyword evidence="5" id="KW-0547">Nucleotide-binding</keyword>
<proteinExistence type="predicted"/>
<dbReference type="InterPro" id="IPR005467">
    <property type="entry name" value="His_kinase_dom"/>
</dbReference>
<dbReference type="InterPro" id="IPR011006">
    <property type="entry name" value="CheY-like_superfamily"/>
</dbReference>
<dbReference type="Pfam" id="PF02518">
    <property type="entry name" value="HATPase_c"/>
    <property type="match status" value="1"/>
</dbReference>
<dbReference type="RefSeq" id="WP_144305072.1">
    <property type="nucleotide sequence ID" value="NZ_CP039543.1"/>
</dbReference>
<feature type="coiled-coil region" evidence="9">
    <location>
        <begin position="134"/>
        <end position="175"/>
    </location>
</feature>
<evidence type="ECO:0000313" key="12">
    <source>
        <dbReference type="EMBL" id="QJT10697.1"/>
    </source>
</evidence>
<evidence type="ECO:0000256" key="7">
    <source>
        <dbReference type="ARBA" id="ARBA00022840"/>
    </source>
</evidence>
<evidence type="ECO:0000256" key="9">
    <source>
        <dbReference type="SAM" id="Coils"/>
    </source>
</evidence>
<evidence type="ECO:0000256" key="6">
    <source>
        <dbReference type="ARBA" id="ARBA00022777"/>
    </source>
</evidence>
<dbReference type="Proteomes" id="UP000503251">
    <property type="component" value="Chromosome"/>
</dbReference>
<dbReference type="EMBL" id="QMIF01000005">
    <property type="protein sequence ID" value="TVM34076.1"/>
    <property type="molecule type" value="Genomic_DNA"/>
</dbReference>
<dbReference type="PANTHER" id="PTHR41523">
    <property type="entry name" value="TWO-COMPONENT SYSTEM SENSOR PROTEIN"/>
    <property type="match status" value="1"/>
</dbReference>
<keyword evidence="15" id="KW-1185">Reference proteome</keyword>
<reference evidence="12 15" key="2">
    <citation type="submission" date="2019-04" db="EMBL/GenBank/DDBJ databases">
        <title>Isolation and culture of sulfate reducing bacteria from the cold seep of the South China Sea.</title>
        <authorList>
            <person name="Sun C."/>
            <person name="Liu R."/>
        </authorList>
    </citation>
    <scope>NUCLEOTIDE SEQUENCE [LARGE SCALE GENOMIC DNA]</scope>
    <source>
        <strain evidence="12 15">CS1</strain>
    </source>
</reference>
<dbReference type="InterPro" id="IPR001789">
    <property type="entry name" value="Sig_transdc_resp-reg_receiver"/>
</dbReference>
<keyword evidence="3 8" id="KW-0597">Phosphoprotein</keyword>
<keyword evidence="4" id="KW-0808">Transferase</keyword>
<feature type="domain" description="Histidine kinase" evidence="10">
    <location>
        <begin position="285"/>
        <end position="376"/>
    </location>
</feature>
<dbReference type="InterPro" id="IPR011495">
    <property type="entry name" value="Sig_transdc_His_kin_sub2_dim/P"/>
</dbReference>
<dbReference type="Gene3D" id="3.30.450.20">
    <property type="entry name" value="PAS domain"/>
    <property type="match status" value="1"/>
</dbReference>
<dbReference type="Pfam" id="PF00072">
    <property type="entry name" value="Response_reg"/>
    <property type="match status" value="1"/>
</dbReference>
<dbReference type="GO" id="GO:0005524">
    <property type="term" value="F:ATP binding"/>
    <property type="evidence" value="ECO:0007669"/>
    <property type="project" value="UniProtKB-KW"/>
</dbReference>
<evidence type="ECO:0000259" key="10">
    <source>
        <dbReference type="PROSITE" id="PS50109"/>
    </source>
</evidence>
<evidence type="ECO:0000256" key="2">
    <source>
        <dbReference type="ARBA" id="ARBA00012438"/>
    </source>
</evidence>
<dbReference type="Proteomes" id="UP000434052">
    <property type="component" value="Unassembled WGS sequence"/>
</dbReference>
<dbReference type="InterPro" id="IPR036890">
    <property type="entry name" value="HATPase_C_sf"/>
</dbReference>
<dbReference type="SUPFAM" id="SSF52172">
    <property type="entry name" value="CheY-like"/>
    <property type="match status" value="1"/>
</dbReference>
<comment type="catalytic activity">
    <reaction evidence="1">
        <text>ATP + protein L-histidine = ADP + protein N-phospho-L-histidine.</text>
        <dbReference type="EC" id="2.7.13.3"/>
    </reaction>
</comment>
<keyword evidence="9" id="KW-0175">Coiled coil</keyword>
<evidence type="ECO:0000259" key="11">
    <source>
        <dbReference type="PROSITE" id="PS50110"/>
    </source>
</evidence>
<dbReference type="Gene3D" id="3.30.565.10">
    <property type="entry name" value="Histidine kinase-like ATPase, C-terminal domain"/>
    <property type="match status" value="1"/>
</dbReference>
<dbReference type="GO" id="GO:0000160">
    <property type="term" value="P:phosphorelay signal transduction system"/>
    <property type="evidence" value="ECO:0007669"/>
    <property type="project" value="InterPro"/>
</dbReference>
<keyword evidence="6 13" id="KW-0418">Kinase</keyword>
<evidence type="ECO:0000256" key="1">
    <source>
        <dbReference type="ARBA" id="ARBA00000085"/>
    </source>
</evidence>
<sequence length="398" mass="44580">MRNQFTILIIDDEQSLLESVSAFMEDSGFQTLTASDGDSGLALFQEKRPDIVLLDLRMPGRQGLEIMRIMRETISDVPIIVVSGTGVIQDVVEAMRQGASDFFIKPVLDLSLLEHSVSRALEHAALKKEHGRYQQRLEEDISTRTRQLMEANAKLQEEIRRRDTAEKAMAASLQEKEILLREVHHRVKNNLQIISSLLSLQAENTSEPMARDAFLESRQRVASMALVHEKLYQANDFAQVDMGQFARELIGQHTCTSDRCGIVSVTADDESFPLSINQAIPCGLMLNELTSNIMHHAFPGRRSGTMRVYMSRQDRRVELVVEDDGVGLPESFSLQSPETLGFRLIHALTYQLRGDVSFESKPGKGMRCSIRFPMSTSAGEDSADLNISAFLPLEAEPN</sequence>
<feature type="modified residue" description="4-aspartylphosphate" evidence="8">
    <location>
        <position position="55"/>
    </location>
</feature>
<dbReference type="Gene3D" id="3.40.50.2300">
    <property type="match status" value="1"/>
</dbReference>
<evidence type="ECO:0000256" key="8">
    <source>
        <dbReference type="PROSITE-ProRule" id="PRU00169"/>
    </source>
</evidence>
<keyword evidence="7" id="KW-0067">ATP-binding</keyword>
<dbReference type="SMART" id="SM00448">
    <property type="entry name" value="REC"/>
    <property type="match status" value="1"/>
</dbReference>
<evidence type="ECO:0000256" key="4">
    <source>
        <dbReference type="ARBA" id="ARBA00022679"/>
    </source>
</evidence>
<dbReference type="InterPro" id="IPR003594">
    <property type="entry name" value="HATPase_dom"/>
</dbReference>
<evidence type="ECO:0000313" key="15">
    <source>
        <dbReference type="Proteomes" id="UP000503251"/>
    </source>
</evidence>
<protein>
    <recommendedName>
        <fullName evidence="2">histidine kinase</fullName>
        <ecNumber evidence="2">2.7.13.3</ecNumber>
    </recommendedName>
</protein>
<dbReference type="Pfam" id="PF07568">
    <property type="entry name" value="HisKA_2"/>
    <property type="match status" value="1"/>
</dbReference>
<gene>
    <name evidence="13" type="ORF">DQK91_09230</name>
    <name evidence="12" type="ORF">E8L03_18025</name>
</gene>
<organism evidence="13 14">
    <name type="scientific">Oceanidesulfovibrio marinus</name>
    <dbReference type="NCBI Taxonomy" id="370038"/>
    <lineage>
        <taxon>Bacteria</taxon>
        <taxon>Pseudomonadati</taxon>
        <taxon>Thermodesulfobacteriota</taxon>
        <taxon>Desulfovibrionia</taxon>
        <taxon>Desulfovibrionales</taxon>
        <taxon>Desulfovibrionaceae</taxon>
        <taxon>Oceanidesulfovibrio</taxon>
    </lineage>
</organism>
<dbReference type="PROSITE" id="PS50109">
    <property type="entry name" value="HIS_KIN"/>
    <property type="match status" value="1"/>
</dbReference>
<feature type="domain" description="Response regulatory" evidence="11">
    <location>
        <begin position="6"/>
        <end position="120"/>
    </location>
</feature>
<dbReference type="OrthoDB" id="5342753at2"/>
<evidence type="ECO:0000256" key="5">
    <source>
        <dbReference type="ARBA" id="ARBA00022741"/>
    </source>
</evidence>
<evidence type="ECO:0000313" key="13">
    <source>
        <dbReference type="EMBL" id="TVM34076.1"/>
    </source>
</evidence>
<dbReference type="SUPFAM" id="SSF55874">
    <property type="entry name" value="ATPase domain of HSP90 chaperone/DNA topoisomerase II/histidine kinase"/>
    <property type="match status" value="1"/>
</dbReference>
<dbReference type="EC" id="2.7.13.3" evidence="2"/>
<dbReference type="AlphaFoldDB" id="A0A6P1ZHX1"/>
<evidence type="ECO:0000313" key="14">
    <source>
        <dbReference type="Proteomes" id="UP000434052"/>
    </source>
</evidence>
<accession>A0A6P1ZHX1</accession>
<dbReference type="PANTHER" id="PTHR41523:SF8">
    <property type="entry name" value="ETHYLENE RESPONSE SENSOR PROTEIN"/>
    <property type="match status" value="1"/>
</dbReference>
<name>A0A6P1ZHX1_9BACT</name>